<gene>
    <name evidence="1" type="ORF">LCGC14_0074390</name>
</gene>
<reference evidence="1" key="1">
    <citation type="journal article" date="2015" name="Nature">
        <title>Complex archaea that bridge the gap between prokaryotes and eukaryotes.</title>
        <authorList>
            <person name="Spang A."/>
            <person name="Saw J.H."/>
            <person name="Jorgensen S.L."/>
            <person name="Zaremba-Niedzwiedzka K."/>
            <person name="Martijn J."/>
            <person name="Lind A.E."/>
            <person name="van Eijk R."/>
            <person name="Schleper C."/>
            <person name="Guy L."/>
            <person name="Ettema T.J."/>
        </authorList>
    </citation>
    <scope>NUCLEOTIDE SEQUENCE</scope>
</reference>
<sequence length="117" mass="12560">MPPARHPSPFGRTAYLARPGAAVIPEARAVDSRAGVGCRAERPKGHGGRVGAPPCLDSRALRERGQRCLHGLDYARAATYYAQAEYLALVQSGITPETTELAILADYCLTQAARTQR</sequence>
<accession>A0A0F9W0P7</accession>
<name>A0A0F9W0P7_9ZZZZ</name>
<evidence type="ECO:0000313" key="1">
    <source>
        <dbReference type="EMBL" id="KKO05798.1"/>
    </source>
</evidence>
<proteinExistence type="predicted"/>
<protein>
    <submittedName>
        <fullName evidence="1">Uncharacterized protein</fullName>
    </submittedName>
</protein>
<comment type="caution">
    <text evidence="1">The sequence shown here is derived from an EMBL/GenBank/DDBJ whole genome shotgun (WGS) entry which is preliminary data.</text>
</comment>
<dbReference type="EMBL" id="LAZR01000018">
    <property type="protein sequence ID" value="KKO05798.1"/>
    <property type="molecule type" value="Genomic_DNA"/>
</dbReference>
<dbReference type="AlphaFoldDB" id="A0A0F9W0P7"/>
<organism evidence="1">
    <name type="scientific">marine sediment metagenome</name>
    <dbReference type="NCBI Taxonomy" id="412755"/>
    <lineage>
        <taxon>unclassified sequences</taxon>
        <taxon>metagenomes</taxon>
        <taxon>ecological metagenomes</taxon>
    </lineage>
</organism>